<dbReference type="Proteomes" id="UP000681075">
    <property type="component" value="Unassembled WGS sequence"/>
</dbReference>
<keyword evidence="6" id="KW-0862">Zinc</keyword>
<name>A0A8S8XE58_9PROT</name>
<dbReference type="Pfam" id="PF01431">
    <property type="entry name" value="Peptidase_M13"/>
    <property type="match status" value="1"/>
</dbReference>
<dbReference type="InterPro" id="IPR024079">
    <property type="entry name" value="MetalloPept_cat_dom_sf"/>
</dbReference>
<dbReference type="InterPro" id="IPR000718">
    <property type="entry name" value="Peptidase_M13"/>
</dbReference>
<reference evidence="10" key="1">
    <citation type="submission" date="2021-02" db="EMBL/GenBank/DDBJ databases">
        <title>Genome sequence of Rhodospirillales sp. strain TMPK1 isolated from soil.</title>
        <authorList>
            <person name="Nakai R."/>
            <person name="Kusada H."/>
            <person name="Tamaki H."/>
        </authorList>
    </citation>
    <scope>NUCLEOTIDE SEQUENCE</scope>
    <source>
        <strain evidence="10">TMPK1</strain>
    </source>
</reference>
<evidence type="ECO:0000256" key="1">
    <source>
        <dbReference type="ARBA" id="ARBA00001947"/>
    </source>
</evidence>
<dbReference type="GO" id="GO:0004222">
    <property type="term" value="F:metalloendopeptidase activity"/>
    <property type="evidence" value="ECO:0007669"/>
    <property type="project" value="InterPro"/>
</dbReference>
<dbReference type="EMBL" id="BOPV01000001">
    <property type="protein sequence ID" value="GIL41723.1"/>
    <property type="molecule type" value="Genomic_DNA"/>
</dbReference>
<gene>
    <name evidence="10" type="primary">pepO_2</name>
    <name evidence="10" type="ORF">TMPK1_39600</name>
</gene>
<dbReference type="PRINTS" id="PR00786">
    <property type="entry name" value="NEPRILYSIN"/>
</dbReference>
<dbReference type="PANTHER" id="PTHR11733:SF167">
    <property type="entry name" value="FI17812P1-RELATED"/>
    <property type="match status" value="1"/>
</dbReference>
<comment type="cofactor">
    <cofactor evidence="1">
        <name>Zn(2+)</name>
        <dbReference type="ChEBI" id="CHEBI:29105"/>
    </cofactor>
</comment>
<evidence type="ECO:0000256" key="4">
    <source>
        <dbReference type="ARBA" id="ARBA00022723"/>
    </source>
</evidence>
<accession>A0A8S8XE58</accession>
<feature type="domain" description="Peptidase M13 C-terminal" evidence="8">
    <location>
        <begin position="444"/>
        <end position="645"/>
    </location>
</feature>
<keyword evidence="3" id="KW-0645">Protease</keyword>
<dbReference type="GO" id="GO:0046872">
    <property type="term" value="F:metal ion binding"/>
    <property type="evidence" value="ECO:0007669"/>
    <property type="project" value="UniProtKB-KW"/>
</dbReference>
<dbReference type="InterPro" id="IPR042089">
    <property type="entry name" value="Peptidase_M13_dom_2"/>
</dbReference>
<comment type="caution">
    <text evidence="10">The sequence shown here is derived from an EMBL/GenBank/DDBJ whole genome shotgun (WGS) entry which is preliminary data.</text>
</comment>
<evidence type="ECO:0000256" key="5">
    <source>
        <dbReference type="ARBA" id="ARBA00022801"/>
    </source>
</evidence>
<evidence type="ECO:0000256" key="2">
    <source>
        <dbReference type="ARBA" id="ARBA00007357"/>
    </source>
</evidence>
<keyword evidence="4" id="KW-0479">Metal-binding</keyword>
<comment type="similarity">
    <text evidence="2">Belongs to the peptidase M13 family.</text>
</comment>
<keyword evidence="5" id="KW-0378">Hydrolase</keyword>
<dbReference type="PROSITE" id="PS51885">
    <property type="entry name" value="NEPRILYSIN"/>
    <property type="match status" value="1"/>
</dbReference>
<dbReference type="Gene3D" id="3.40.390.10">
    <property type="entry name" value="Collagenase (Catalytic Domain)"/>
    <property type="match status" value="1"/>
</dbReference>
<dbReference type="InterPro" id="IPR008753">
    <property type="entry name" value="Peptidase_M13_N"/>
</dbReference>
<sequence>MSLDPANIDPSAQPCDDFFAYSTGGWMKANPIPASEPRWGNFNKLADDNLATMRGILDKLAAGDGVNGDADFQKIGAYFKSCMDEAAVEAAGLKPIEADLKRIASLKDRKAIVAEIANLHAVGVPVFFAFGQEPDPKDSKRTIAQIQQGGLSLPNRDYYFKDDAKSKSLRDAFRAYVVTMSKLAGQDDATAGKTADAVLRIETDLAKGSKSPVDLRDPEANYHLVKQAQLKTYAPSVDWGSYYKQANVATGDIDLSQPDFLKAVERVVTKSAPDDLKAYLGWQVLRSNANALPKAFVDEAFAFRKQLTGAKELQPRWKRCTIATTGAMPDAVGKAFVTKAVDPETKARALKMVQNLRATLAEDIKTLDWMGAATKQQAAVKLDKMAEQIVNPNVWIDYSALQPTEPFYASNLRGARAWEVKHELAKIGKPTSKDEWQMSPMITNAYYEPLINVIVFPAGILMPPFFDAKADDAVNYGGIGAVIGHEMTHGFDDQGRQYDSDGLLRDWWTKEDGKRFNAKAQCIVDQFSGYTVVDDVKENGKLVQGESIADLGGLAVAYRAFQKTEQAKKGEKIDNLTPEQRFFLSYGQIWAENSRPEFARLQALTDPHPAAKFRVNGTVSNLAEFAKAFQCKPGSAMVRATACKIW</sequence>
<dbReference type="Gene3D" id="1.10.1380.10">
    <property type="entry name" value="Neutral endopeptidase , domain2"/>
    <property type="match status" value="1"/>
</dbReference>
<evidence type="ECO:0000313" key="11">
    <source>
        <dbReference type="Proteomes" id="UP000681075"/>
    </source>
</evidence>
<proteinExistence type="inferred from homology"/>
<dbReference type="InterPro" id="IPR018497">
    <property type="entry name" value="Peptidase_M13_C"/>
</dbReference>
<keyword evidence="7" id="KW-0482">Metalloprotease</keyword>
<feature type="domain" description="Peptidase M13 N-terminal" evidence="9">
    <location>
        <begin position="14"/>
        <end position="390"/>
    </location>
</feature>
<evidence type="ECO:0000256" key="7">
    <source>
        <dbReference type="ARBA" id="ARBA00023049"/>
    </source>
</evidence>
<dbReference type="GO" id="GO:0005886">
    <property type="term" value="C:plasma membrane"/>
    <property type="evidence" value="ECO:0007669"/>
    <property type="project" value="TreeGrafter"/>
</dbReference>
<dbReference type="PANTHER" id="PTHR11733">
    <property type="entry name" value="ZINC METALLOPROTEASE FAMILY M13 NEPRILYSIN-RELATED"/>
    <property type="match status" value="1"/>
</dbReference>
<dbReference type="GO" id="GO:0016485">
    <property type="term" value="P:protein processing"/>
    <property type="evidence" value="ECO:0007669"/>
    <property type="project" value="TreeGrafter"/>
</dbReference>
<organism evidence="10 11">
    <name type="scientific">Roseiterribacter gracilis</name>
    <dbReference type="NCBI Taxonomy" id="2812848"/>
    <lineage>
        <taxon>Bacteria</taxon>
        <taxon>Pseudomonadati</taxon>
        <taxon>Pseudomonadota</taxon>
        <taxon>Alphaproteobacteria</taxon>
        <taxon>Rhodospirillales</taxon>
        <taxon>Roseiterribacteraceae</taxon>
        <taxon>Roseiterribacter</taxon>
    </lineage>
</organism>
<dbReference type="AlphaFoldDB" id="A0A8S8XE58"/>
<dbReference type="Pfam" id="PF05649">
    <property type="entry name" value="Peptidase_M13_N"/>
    <property type="match status" value="1"/>
</dbReference>
<keyword evidence="11" id="KW-1185">Reference proteome</keyword>
<evidence type="ECO:0000313" key="10">
    <source>
        <dbReference type="EMBL" id="GIL41723.1"/>
    </source>
</evidence>
<evidence type="ECO:0000256" key="6">
    <source>
        <dbReference type="ARBA" id="ARBA00022833"/>
    </source>
</evidence>
<dbReference type="SUPFAM" id="SSF55486">
    <property type="entry name" value="Metalloproteases ('zincins'), catalytic domain"/>
    <property type="match status" value="1"/>
</dbReference>
<evidence type="ECO:0000259" key="9">
    <source>
        <dbReference type="Pfam" id="PF05649"/>
    </source>
</evidence>
<evidence type="ECO:0000256" key="3">
    <source>
        <dbReference type="ARBA" id="ARBA00022670"/>
    </source>
</evidence>
<evidence type="ECO:0000259" key="8">
    <source>
        <dbReference type="Pfam" id="PF01431"/>
    </source>
</evidence>
<protein>
    <submittedName>
        <fullName evidence="10">Metallopeptidase</fullName>
    </submittedName>
</protein>
<dbReference type="CDD" id="cd08662">
    <property type="entry name" value="M13"/>
    <property type="match status" value="1"/>
</dbReference>